<feature type="domain" description="Glycosyl hydrolase family 92 N-terminal" evidence="4">
    <location>
        <begin position="51"/>
        <end position="279"/>
    </location>
</feature>
<organism evidence="5 6">
    <name type="scientific">Brachybacterium alimentarium</name>
    <dbReference type="NCBI Taxonomy" id="47845"/>
    <lineage>
        <taxon>Bacteria</taxon>
        <taxon>Bacillati</taxon>
        <taxon>Actinomycetota</taxon>
        <taxon>Actinomycetes</taxon>
        <taxon>Micrococcales</taxon>
        <taxon>Dermabacteraceae</taxon>
        <taxon>Brachybacterium</taxon>
    </lineage>
</organism>
<protein>
    <recommendedName>
        <fullName evidence="7">Alpha-1,2-mannosidase</fullName>
    </recommendedName>
</protein>
<sequence length="1065" mass="111936">MRPWTRSRTAHRAAALLTALALSVGGTVGAATAAPPASRSGDAAVHDPLDHVDPMVGTGAGTGAVVGEINNFPGPSMPFGMVQVSPDTPSSYAGYRHSDSEISGFSLTHAAAGCNVFGDLPLLPVTGEIGDAPWDRTEQFSHDTESAEVGRYAVTLESSDIGVELFAATRSAGMTFDFPETEPAQIILDAGGSKASVYDVDLQVDGSTVTGSVTTGGFCGKDNRHTTHFVMEFDTAVEDFGTWQDGELRPGEATAAGQTAGAWLTFPAGSEVTVTSSLSYVDAAGAAANLAEEIPDGDVSSLETANREAWAEMLGRIEVSGGADSDTTMFYTSLYHSLMHPNTFNDVDGRYTGFDGEIHEVAAGHTQYANFSDWDTYRSLAALHAVLAPERASDMAQSLVNDAEQYGWLPRWPVANQPTGQMTGDSTVPLIASMYAFGAHDFDVDSALDHMIKGATQTPVGTDGYVQRPGLESYLELGYGPQTEEFRGDHRIVGASVTLEWSIADFAIGQMAEATGRDEVATEFQERGQYWQNIYDPATDLMSARSESGDFIEPASGSGFGQEGFDEGNDHQYTWLVPQNVEGLVEALGGRDATIARLDEFTTEHNAGDGEPKLWIGNEPNFGVPWLYNYVGQPARTSELVDDIIAELFQPTPDGKPGNDDLGAQAGWYVWAAMGLYPSTPGTDVLTLNAPRFERVAIDLGEDQQLEILAPGAADGGRYIEGMEVDGKPWDRTSLPENLIAEGGVIDLTMSDSPDQDWGTGDEAAPPSFREGESELAATATPSFQTVAPGESAVLTTTVQAFGGNRRPVAVDIDAPEGISATARPLRPDSSGQVVADITLTVSDEVAVGDHDVQLTVGRKGSDEVRTLPIRLRVAPPGSITAAFNTVGSAPDDGSTPGDLDGSGNSLSEEALAAAGLVPGSQHEVHGLAFPWPDVAPGSPNALTADGQRVELPAPSESLSFIGVGTHGNVDDMVSVELTDGTTQDVPITLGDWVLPTADGSPIDGNTVVVTMDRNAGEASTTHVFATDAWSAPDGAKIAAVTFPSNENLHVFAIADDGAETSEMA</sequence>
<gene>
    <name evidence="5" type="ORF">CIK66_02750</name>
</gene>
<feature type="domain" description="Glycosyl hydrolase family 92" evidence="3">
    <location>
        <begin position="286"/>
        <end position="751"/>
    </location>
</feature>
<keyword evidence="6" id="KW-1185">Reference proteome</keyword>
<evidence type="ECO:0000259" key="4">
    <source>
        <dbReference type="Pfam" id="PF17678"/>
    </source>
</evidence>
<dbReference type="GO" id="GO:0000224">
    <property type="term" value="F:peptide-N4-(N-acetyl-beta-glucosaminyl)asparagine amidase activity"/>
    <property type="evidence" value="ECO:0007669"/>
    <property type="project" value="TreeGrafter"/>
</dbReference>
<evidence type="ECO:0000313" key="5">
    <source>
        <dbReference type="EMBL" id="PCC40704.1"/>
    </source>
</evidence>
<feature type="region of interest" description="Disordered" evidence="1">
    <location>
        <begin position="886"/>
        <end position="906"/>
    </location>
</feature>
<dbReference type="InterPro" id="IPR041371">
    <property type="entry name" value="GH92_N"/>
</dbReference>
<evidence type="ECO:0000259" key="3">
    <source>
        <dbReference type="Pfam" id="PF07971"/>
    </source>
</evidence>
<name>A0A2A3YN34_9MICO</name>
<dbReference type="GO" id="GO:0005829">
    <property type="term" value="C:cytosol"/>
    <property type="evidence" value="ECO:0007669"/>
    <property type="project" value="TreeGrafter"/>
</dbReference>
<dbReference type="OrthoDB" id="9804511at2"/>
<proteinExistence type="predicted"/>
<dbReference type="GO" id="GO:0005975">
    <property type="term" value="P:carbohydrate metabolic process"/>
    <property type="evidence" value="ECO:0007669"/>
    <property type="project" value="InterPro"/>
</dbReference>
<dbReference type="GO" id="GO:0030246">
    <property type="term" value="F:carbohydrate binding"/>
    <property type="evidence" value="ECO:0007669"/>
    <property type="project" value="InterPro"/>
</dbReference>
<evidence type="ECO:0000256" key="1">
    <source>
        <dbReference type="SAM" id="MobiDB-lite"/>
    </source>
</evidence>
<dbReference type="EMBL" id="NRGR01000005">
    <property type="protein sequence ID" value="PCC40704.1"/>
    <property type="molecule type" value="Genomic_DNA"/>
</dbReference>
<dbReference type="Pfam" id="PF07971">
    <property type="entry name" value="Glyco_hydro_92"/>
    <property type="match status" value="1"/>
</dbReference>
<dbReference type="InterPro" id="IPR014718">
    <property type="entry name" value="GH-type_carb-bd"/>
</dbReference>
<feature type="signal peptide" evidence="2">
    <location>
        <begin position="1"/>
        <end position="30"/>
    </location>
</feature>
<evidence type="ECO:0000313" key="6">
    <source>
        <dbReference type="Proteomes" id="UP000218598"/>
    </source>
</evidence>
<dbReference type="PANTHER" id="PTHR12143">
    <property type="entry name" value="PEPTIDE N-GLYCANASE PNGASE -RELATED"/>
    <property type="match status" value="1"/>
</dbReference>
<dbReference type="RefSeq" id="WP_096196460.1">
    <property type="nucleotide sequence ID" value="NZ_JBQQKT010000048.1"/>
</dbReference>
<dbReference type="SUPFAM" id="SSF48208">
    <property type="entry name" value="Six-hairpin glycosidases"/>
    <property type="match status" value="1"/>
</dbReference>
<dbReference type="Proteomes" id="UP000218598">
    <property type="component" value="Unassembled WGS sequence"/>
</dbReference>
<dbReference type="GO" id="GO:0006516">
    <property type="term" value="P:glycoprotein catabolic process"/>
    <property type="evidence" value="ECO:0007669"/>
    <property type="project" value="TreeGrafter"/>
</dbReference>
<dbReference type="NCBIfam" id="TIGR01180">
    <property type="entry name" value="aman2_put"/>
    <property type="match status" value="1"/>
</dbReference>
<dbReference type="Gene3D" id="2.70.98.10">
    <property type="match status" value="1"/>
</dbReference>
<dbReference type="Pfam" id="PF17678">
    <property type="entry name" value="Glyco_hydro_92N"/>
    <property type="match status" value="1"/>
</dbReference>
<evidence type="ECO:0008006" key="7">
    <source>
        <dbReference type="Google" id="ProtNLM"/>
    </source>
</evidence>
<feature type="region of interest" description="Disordered" evidence="1">
    <location>
        <begin position="751"/>
        <end position="770"/>
    </location>
</feature>
<accession>A0A2A3YN34</accession>
<dbReference type="PANTHER" id="PTHR12143:SF39">
    <property type="entry name" value="SECRETED PROTEIN"/>
    <property type="match status" value="1"/>
</dbReference>
<dbReference type="InterPro" id="IPR005887">
    <property type="entry name" value="GH92_a_mannosidase_put"/>
</dbReference>
<dbReference type="AlphaFoldDB" id="A0A2A3YN34"/>
<dbReference type="InterPro" id="IPR008928">
    <property type="entry name" value="6-hairpin_glycosidase_sf"/>
</dbReference>
<reference evidence="5 6" key="1">
    <citation type="journal article" date="2017" name="Elife">
        <title>Extensive horizontal gene transfer in cheese-associated bacteria.</title>
        <authorList>
            <person name="Bonham K.S."/>
            <person name="Wolfe B.E."/>
            <person name="Dutton R.J."/>
        </authorList>
    </citation>
    <scope>NUCLEOTIDE SEQUENCE [LARGE SCALE GENOMIC DNA]</scope>
    <source>
        <strain evidence="5 6">341_9</strain>
    </source>
</reference>
<keyword evidence="2" id="KW-0732">Signal</keyword>
<dbReference type="Gene3D" id="1.20.1050.60">
    <property type="entry name" value="alpha-1,2-mannosidase"/>
    <property type="match status" value="1"/>
</dbReference>
<comment type="caution">
    <text evidence="5">The sequence shown here is derived from an EMBL/GenBank/DDBJ whole genome shotgun (WGS) entry which is preliminary data.</text>
</comment>
<feature type="chain" id="PRO_5013014491" description="Alpha-1,2-mannosidase" evidence="2">
    <location>
        <begin position="31"/>
        <end position="1065"/>
    </location>
</feature>
<dbReference type="InterPro" id="IPR050883">
    <property type="entry name" value="PNGase"/>
</dbReference>
<dbReference type="InterPro" id="IPR012939">
    <property type="entry name" value="Glyco_hydro_92"/>
</dbReference>
<evidence type="ECO:0000256" key="2">
    <source>
        <dbReference type="SAM" id="SignalP"/>
    </source>
</evidence>
<dbReference type="Gene3D" id="1.20.1610.10">
    <property type="entry name" value="alpha-1,2-mannosidases domains"/>
    <property type="match status" value="1"/>
</dbReference>
<dbReference type="Gene3D" id="3.30.2080.10">
    <property type="entry name" value="GH92 mannosidase domain"/>
    <property type="match status" value="1"/>
</dbReference>